<organism evidence="1 2">
    <name type="scientific">Trifolium medium</name>
    <dbReference type="NCBI Taxonomy" id="97028"/>
    <lineage>
        <taxon>Eukaryota</taxon>
        <taxon>Viridiplantae</taxon>
        <taxon>Streptophyta</taxon>
        <taxon>Embryophyta</taxon>
        <taxon>Tracheophyta</taxon>
        <taxon>Spermatophyta</taxon>
        <taxon>Magnoliopsida</taxon>
        <taxon>eudicotyledons</taxon>
        <taxon>Gunneridae</taxon>
        <taxon>Pentapetalae</taxon>
        <taxon>rosids</taxon>
        <taxon>fabids</taxon>
        <taxon>Fabales</taxon>
        <taxon>Fabaceae</taxon>
        <taxon>Papilionoideae</taxon>
        <taxon>50 kb inversion clade</taxon>
        <taxon>NPAAA clade</taxon>
        <taxon>Hologalegina</taxon>
        <taxon>IRL clade</taxon>
        <taxon>Trifolieae</taxon>
        <taxon>Trifolium</taxon>
    </lineage>
</organism>
<reference evidence="1 2" key="1">
    <citation type="journal article" date="2018" name="Front. Plant Sci.">
        <title>Red Clover (Trifolium pratense) and Zigzag Clover (T. medium) - A Picture of Genomic Similarities and Differences.</title>
        <authorList>
            <person name="Dluhosova J."/>
            <person name="Istvanek J."/>
            <person name="Nedelnik J."/>
            <person name="Repkova J."/>
        </authorList>
    </citation>
    <scope>NUCLEOTIDE SEQUENCE [LARGE SCALE GENOMIC DNA]</scope>
    <source>
        <strain evidence="2">cv. 10/8</strain>
        <tissue evidence="1">Leaf</tissue>
    </source>
</reference>
<protein>
    <submittedName>
        <fullName evidence="1">Uncharacterized protein</fullName>
    </submittedName>
</protein>
<evidence type="ECO:0000313" key="2">
    <source>
        <dbReference type="Proteomes" id="UP000265520"/>
    </source>
</evidence>
<evidence type="ECO:0000313" key="1">
    <source>
        <dbReference type="EMBL" id="MCI89487.1"/>
    </source>
</evidence>
<proteinExistence type="predicted"/>
<keyword evidence="2" id="KW-1185">Reference proteome</keyword>
<dbReference type="AlphaFoldDB" id="A0A392VNM3"/>
<accession>A0A392VNM3</accession>
<comment type="caution">
    <text evidence="1">The sequence shown here is derived from an EMBL/GenBank/DDBJ whole genome shotgun (WGS) entry which is preliminary data.</text>
</comment>
<feature type="non-terminal residue" evidence="1">
    <location>
        <position position="26"/>
    </location>
</feature>
<name>A0A392VNM3_9FABA</name>
<dbReference type="Proteomes" id="UP000265520">
    <property type="component" value="Unassembled WGS sequence"/>
</dbReference>
<dbReference type="EMBL" id="LXQA011220549">
    <property type="protein sequence ID" value="MCI89487.1"/>
    <property type="molecule type" value="Genomic_DNA"/>
</dbReference>
<sequence>MEWAMKWRLKKVNLEAACVDLGLWTG</sequence>